<dbReference type="EMBL" id="UYRU01101984">
    <property type="protein sequence ID" value="VDN41616.1"/>
    <property type="molecule type" value="Genomic_DNA"/>
</dbReference>
<keyword evidence="1" id="KW-0472">Membrane</keyword>
<feature type="transmembrane region" description="Helical" evidence="1">
    <location>
        <begin position="51"/>
        <end position="70"/>
    </location>
</feature>
<proteinExistence type="predicted"/>
<protein>
    <submittedName>
        <fullName evidence="2">Uncharacterized protein</fullName>
    </submittedName>
</protein>
<name>A0A3P7REP7_DIBLA</name>
<keyword evidence="3" id="KW-1185">Reference proteome</keyword>
<evidence type="ECO:0000313" key="2">
    <source>
        <dbReference type="EMBL" id="VDN41616.1"/>
    </source>
</evidence>
<dbReference type="OrthoDB" id="6499973at2759"/>
<keyword evidence="1" id="KW-1133">Transmembrane helix</keyword>
<evidence type="ECO:0000313" key="3">
    <source>
        <dbReference type="Proteomes" id="UP000281553"/>
    </source>
</evidence>
<sequence length="106" mass="12312">MWLRNVLVRFRRGAQSKDLPGSGTDKDDADLDDHFRLISPGFYDMLQSFDYTFILAGCSLIFSAVLCIPLRPILRWEKRRRGEPVPPTNGGGCFTRLLRRIRDHFR</sequence>
<organism evidence="2 3">
    <name type="scientific">Dibothriocephalus latus</name>
    <name type="common">Fish tapeworm</name>
    <name type="synonym">Diphyllobothrium latum</name>
    <dbReference type="NCBI Taxonomy" id="60516"/>
    <lineage>
        <taxon>Eukaryota</taxon>
        <taxon>Metazoa</taxon>
        <taxon>Spiralia</taxon>
        <taxon>Lophotrochozoa</taxon>
        <taxon>Platyhelminthes</taxon>
        <taxon>Cestoda</taxon>
        <taxon>Eucestoda</taxon>
        <taxon>Diphyllobothriidea</taxon>
        <taxon>Diphyllobothriidae</taxon>
        <taxon>Dibothriocephalus</taxon>
    </lineage>
</organism>
<dbReference type="Proteomes" id="UP000281553">
    <property type="component" value="Unassembled WGS sequence"/>
</dbReference>
<accession>A0A3P7REP7</accession>
<gene>
    <name evidence="2" type="ORF">DILT_LOCUS18592</name>
</gene>
<evidence type="ECO:0000256" key="1">
    <source>
        <dbReference type="SAM" id="Phobius"/>
    </source>
</evidence>
<reference evidence="2 3" key="1">
    <citation type="submission" date="2018-11" db="EMBL/GenBank/DDBJ databases">
        <authorList>
            <consortium name="Pathogen Informatics"/>
        </authorList>
    </citation>
    <scope>NUCLEOTIDE SEQUENCE [LARGE SCALE GENOMIC DNA]</scope>
</reference>
<keyword evidence="1" id="KW-0812">Transmembrane</keyword>
<dbReference type="AlphaFoldDB" id="A0A3P7REP7"/>
<feature type="non-terminal residue" evidence="2">
    <location>
        <position position="106"/>
    </location>
</feature>